<keyword evidence="3 9" id="KW-0808">Transferase</keyword>
<dbReference type="EMBL" id="CP000804">
    <property type="protein sequence ID" value="ABU60293.1"/>
    <property type="molecule type" value="Genomic_DNA"/>
</dbReference>
<dbReference type="Pfam" id="PF02397">
    <property type="entry name" value="Bac_transf"/>
    <property type="match status" value="1"/>
</dbReference>
<evidence type="ECO:0000256" key="2">
    <source>
        <dbReference type="ARBA" id="ARBA00006464"/>
    </source>
</evidence>
<dbReference type="OrthoDB" id="9795351at2"/>
<dbReference type="InterPro" id="IPR036291">
    <property type="entry name" value="NAD(P)-bd_dom_sf"/>
</dbReference>
<evidence type="ECO:0000313" key="9">
    <source>
        <dbReference type="EMBL" id="ABU60293.1"/>
    </source>
</evidence>
<keyword evidence="6 7" id="KW-0472">Membrane</keyword>
<proteinExistence type="inferred from homology"/>
<gene>
    <name evidence="9" type="ordered locus">Rcas_4266</name>
</gene>
<evidence type="ECO:0000256" key="3">
    <source>
        <dbReference type="ARBA" id="ARBA00022679"/>
    </source>
</evidence>
<dbReference type="GO" id="GO:0016020">
    <property type="term" value="C:membrane"/>
    <property type="evidence" value="ECO:0007669"/>
    <property type="project" value="UniProtKB-SubCell"/>
</dbReference>
<dbReference type="eggNOG" id="COG1086">
    <property type="taxonomic scope" value="Bacteria"/>
</dbReference>
<dbReference type="Pfam" id="PF13727">
    <property type="entry name" value="CoA_binding_3"/>
    <property type="match status" value="1"/>
</dbReference>
<dbReference type="KEGG" id="rca:Rcas_4266"/>
<dbReference type="STRING" id="383372.Rcas_4266"/>
<evidence type="ECO:0000256" key="7">
    <source>
        <dbReference type="SAM" id="Phobius"/>
    </source>
</evidence>
<sequence>MNRVVQKEPTVKKTTEATTAASVARAPFPIRRRRNAPSGALLPLFDICLILAGFAIAYWMRYELDWPPPFDQLVREVQAQNFVPLSAFAPFALLLAALLMVQFAMRGLYRLPRTAGVLDHSSIIVGSTTTGIAILIVVVFLYKPSEFYSRLIFAFAWGTIIALLVGWRAVLISIRRWRWVRGIDRERVLVVGNTGLGREVMESLVAQPDLGYALVGFLDDRERAPNRRTLHFRQIGRISDLETCLRGGDIDLVILALPFWEHHRLPDLVATCRYAGVEFCVVPDLYELSFDRIDIGNLGGIPLIGLKAVSLRGWNLVVKRAMDLALTLLTLPLVIPLGVAIAIIVRLDSPGSAIFRQRRIGRDGRPFICYKFRTMVIDAEERKAELAALNEADGPLFKMRNDPRMTRVGRVLRRYSLDELPQLWNILRGEMSWVGPRPATPEEVAQYEDWHYRRLTVVPGLTGLSQVLGRSDISFDEMVRLDIFYTENWTPGMDLRILLQTIPVVISGRGAY</sequence>
<evidence type="ECO:0000313" key="10">
    <source>
        <dbReference type="Proteomes" id="UP000000263"/>
    </source>
</evidence>
<name>A7NRU7_ROSCS</name>
<dbReference type="EC" id="2.7.8.6" evidence="9"/>
<evidence type="ECO:0000256" key="4">
    <source>
        <dbReference type="ARBA" id="ARBA00022692"/>
    </source>
</evidence>
<dbReference type="InterPro" id="IPR003362">
    <property type="entry name" value="Bact_transf"/>
</dbReference>
<dbReference type="AlphaFoldDB" id="A7NRU7"/>
<comment type="subcellular location">
    <subcellularLocation>
        <location evidence="1">Membrane</location>
        <topology evidence="1">Multi-pass membrane protein</topology>
    </subcellularLocation>
</comment>
<evidence type="ECO:0000256" key="6">
    <source>
        <dbReference type="ARBA" id="ARBA00023136"/>
    </source>
</evidence>
<dbReference type="InterPro" id="IPR017475">
    <property type="entry name" value="EPS_sugar_tfrase"/>
</dbReference>
<feature type="transmembrane region" description="Helical" evidence="7">
    <location>
        <begin position="40"/>
        <end position="62"/>
    </location>
</feature>
<feature type="transmembrane region" description="Helical" evidence="7">
    <location>
        <begin position="324"/>
        <end position="345"/>
    </location>
</feature>
<feature type="transmembrane region" description="Helical" evidence="7">
    <location>
        <begin position="82"/>
        <end position="101"/>
    </location>
</feature>
<feature type="domain" description="Bacterial sugar transferase" evidence="8">
    <location>
        <begin position="319"/>
        <end position="506"/>
    </location>
</feature>
<keyword evidence="4 7" id="KW-0812">Transmembrane</keyword>
<accession>A7NRU7</accession>
<dbReference type="Proteomes" id="UP000000263">
    <property type="component" value="Chromosome"/>
</dbReference>
<feature type="transmembrane region" description="Helical" evidence="7">
    <location>
        <begin position="122"/>
        <end position="142"/>
    </location>
</feature>
<keyword evidence="10" id="KW-1185">Reference proteome</keyword>
<evidence type="ECO:0000259" key="8">
    <source>
        <dbReference type="Pfam" id="PF02397"/>
    </source>
</evidence>
<dbReference type="NCBIfam" id="TIGR03025">
    <property type="entry name" value="EPS_sugtrans"/>
    <property type="match status" value="1"/>
</dbReference>
<dbReference type="eggNOG" id="COG2148">
    <property type="taxonomic scope" value="Bacteria"/>
</dbReference>
<dbReference type="HOGENOM" id="CLU_024920_3_4_0"/>
<keyword evidence="5 7" id="KW-1133">Transmembrane helix</keyword>
<dbReference type="Gene3D" id="3.40.50.720">
    <property type="entry name" value="NAD(P)-binding Rossmann-like Domain"/>
    <property type="match status" value="1"/>
</dbReference>
<organism evidence="9 10">
    <name type="scientific">Roseiflexus castenholzii (strain DSM 13941 / HLO8)</name>
    <dbReference type="NCBI Taxonomy" id="383372"/>
    <lineage>
        <taxon>Bacteria</taxon>
        <taxon>Bacillati</taxon>
        <taxon>Chloroflexota</taxon>
        <taxon>Chloroflexia</taxon>
        <taxon>Chloroflexales</taxon>
        <taxon>Roseiflexineae</taxon>
        <taxon>Roseiflexaceae</taxon>
        <taxon>Roseiflexus</taxon>
    </lineage>
</organism>
<dbReference type="GO" id="GO:0047360">
    <property type="term" value="F:undecaprenyl-phosphate galactose phosphotransferase activity"/>
    <property type="evidence" value="ECO:0007669"/>
    <property type="project" value="UniProtKB-EC"/>
</dbReference>
<reference evidence="9 10" key="1">
    <citation type="submission" date="2007-08" db="EMBL/GenBank/DDBJ databases">
        <title>Complete sequence of Roseiflexus castenholzii DSM 13941.</title>
        <authorList>
            <consortium name="US DOE Joint Genome Institute"/>
            <person name="Copeland A."/>
            <person name="Lucas S."/>
            <person name="Lapidus A."/>
            <person name="Barry K."/>
            <person name="Glavina del Rio T."/>
            <person name="Dalin E."/>
            <person name="Tice H."/>
            <person name="Pitluck S."/>
            <person name="Thompson L.S."/>
            <person name="Brettin T."/>
            <person name="Bruce D."/>
            <person name="Detter J.C."/>
            <person name="Han C."/>
            <person name="Tapia R."/>
            <person name="Schmutz J."/>
            <person name="Larimer F."/>
            <person name="Land M."/>
            <person name="Hauser L."/>
            <person name="Kyrpides N."/>
            <person name="Mikhailova N."/>
            <person name="Bryant D.A."/>
            <person name="Hanada S."/>
            <person name="Tsukatani Y."/>
            <person name="Richardson P."/>
        </authorList>
    </citation>
    <scope>NUCLEOTIDE SEQUENCE [LARGE SCALE GENOMIC DNA]</scope>
    <source>
        <strain evidence="10">DSM 13941 / HLO8</strain>
    </source>
</reference>
<dbReference type="PANTHER" id="PTHR30576">
    <property type="entry name" value="COLANIC BIOSYNTHESIS UDP-GLUCOSE LIPID CARRIER TRANSFERASE"/>
    <property type="match status" value="1"/>
</dbReference>
<evidence type="ECO:0000256" key="5">
    <source>
        <dbReference type="ARBA" id="ARBA00022989"/>
    </source>
</evidence>
<comment type="similarity">
    <text evidence="2">Belongs to the bacterial sugar transferase family.</text>
</comment>
<protein>
    <submittedName>
        <fullName evidence="9">Undecaprenyl-phosphate galactose phosphotransferase</fullName>
        <ecNumber evidence="9">2.7.8.6</ecNumber>
    </submittedName>
</protein>
<evidence type="ECO:0000256" key="1">
    <source>
        <dbReference type="ARBA" id="ARBA00004141"/>
    </source>
</evidence>
<dbReference type="PANTHER" id="PTHR30576:SF10">
    <property type="entry name" value="SLL5057 PROTEIN"/>
    <property type="match status" value="1"/>
</dbReference>
<feature type="transmembrane region" description="Helical" evidence="7">
    <location>
        <begin position="148"/>
        <end position="171"/>
    </location>
</feature>
<dbReference type="SUPFAM" id="SSF51735">
    <property type="entry name" value="NAD(P)-binding Rossmann-fold domains"/>
    <property type="match status" value="1"/>
</dbReference>